<comment type="caution">
    <text evidence="2">The sequence shown here is derived from an EMBL/GenBank/DDBJ whole genome shotgun (WGS) entry which is preliminary data.</text>
</comment>
<evidence type="ECO:0000256" key="1">
    <source>
        <dbReference type="SAM" id="SignalP"/>
    </source>
</evidence>
<evidence type="ECO:0008006" key="4">
    <source>
        <dbReference type="Google" id="ProtNLM"/>
    </source>
</evidence>
<evidence type="ECO:0000313" key="3">
    <source>
        <dbReference type="Proteomes" id="UP000538666"/>
    </source>
</evidence>
<keyword evidence="3" id="KW-1185">Reference proteome</keyword>
<accession>A0A841K3G2</accession>
<sequence length="243" mass="26773">MFLPTDARKLLLVLAVSLPALQVHAQQTDVRRYDLYAGFTGFETPELNLAERGFHLQAGESLRTWLSLGFDYSVVSGHNALTPNLLKTSLQQELGLEIEELIAAGLIPPSYQLVVPTNAFSQTFALGPQLTYRHLKPVTLFVRPSLGAIRQTVTPRPADPVATAIVEQLVPAGSKVDWTGFYGFGGGGEWNATRHFGIRLQADLVYWRLFNDLLANGTWTVRYSVGPTFHFGRNIAASPPDSH</sequence>
<dbReference type="EMBL" id="JACHEK010000012">
    <property type="protein sequence ID" value="MBB6147097.1"/>
    <property type="molecule type" value="Genomic_DNA"/>
</dbReference>
<keyword evidence="1" id="KW-0732">Signal</keyword>
<dbReference type="RefSeq" id="WP_050059960.1">
    <property type="nucleotide sequence ID" value="NZ_JACHEK010000012.1"/>
</dbReference>
<dbReference type="Proteomes" id="UP000538666">
    <property type="component" value="Unassembled WGS sequence"/>
</dbReference>
<evidence type="ECO:0000313" key="2">
    <source>
        <dbReference type="EMBL" id="MBB6147097.1"/>
    </source>
</evidence>
<organism evidence="2 3">
    <name type="scientific">Silvibacterium bohemicum</name>
    <dbReference type="NCBI Taxonomy" id="1577686"/>
    <lineage>
        <taxon>Bacteria</taxon>
        <taxon>Pseudomonadati</taxon>
        <taxon>Acidobacteriota</taxon>
        <taxon>Terriglobia</taxon>
        <taxon>Terriglobales</taxon>
        <taxon>Acidobacteriaceae</taxon>
        <taxon>Silvibacterium</taxon>
    </lineage>
</organism>
<protein>
    <recommendedName>
        <fullName evidence="4">Outer membrane protein beta-barrel domain-containing protein</fullName>
    </recommendedName>
</protein>
<dbReference type="SUPFAM" id="SSF56925">
    <property type="entry name" value="OMPA-like"/>
    <property type="match status" value="1"/>
</dbReference>
<gene>
    <name evidence="2" type="ORF">HNQ77_005082</name>
</gene>
<dbReference type="AlphaFoldDB" id="A0A841K3G2"/>
<feature type="chain" id="PRO_5032415812" description="Outer membrane protein beta-barrel domain-containing protein" evidence="1">
    <location>
        <begin position="26"/>
        <end position="243"/>
    </location>
</feature>
<dbReference type="InterPro" id="IPR011250">
    <property type="entry name" value="OMP/PagP_B-barrel"/>
</dbReference>
<feature type="signal peptide" evidence="1">
    <location>
        <begin position="1"/>
        <end position="25"/>
    </location>
</feature>
<reference evidence="2 3" key="1">
    <citation type="submission" date="2020-08" db="EMBL/GenBank/DDBJ databases">
        <title>Genomic Encyclopedia of Type Strains, Phase IV (KMG-IV): sequencing the most valuable type-strain genomes for metagenomic binning, comparative biology and taxonomic classification.</title>
        <authorList>
            <person name="Goeker M."/>
        </authorList>
    </citation>
    <scope>NUCLEOTIDE SEQUENCE [LARGE SCALE GENOMIC DNA]</scope>
    <source>
        <strain evidence="2 3">DSM 103733</strain>
    </source>
</reference>
<proteinExistence type="predicted"/>
<name>A0A841K3G2_9BACT</name>